<dbReference type="InterPro" id="IPR035979">
    <property type="entry name" value="RBD_domain_sf"/>
</dbReference>
<dbReference type="Gene3D" id="2.170.270.10">
    <property type="entry name" value="SET domain"/>
    <property type="match status" value="1"/>
</dbReference>
<dbReference type="GO" id="GO:0003723">
    <property type="term" value="F:RNA binding"/>
    <property type="evidence" value="ECO:0007669"/>
    <property type="project" value="UniProtKB-UniRule"/>
</dbReference>
<evidence type="ECO:0000256" key="1">
    <source>
        <dbReference type="ARBA" id="ARBA00004123"/>
    </source>
</evidence>
<dbReference type="Pfam" id="PF11764">
    <property type="entry name" value="N-SET"/>
    <property type="match status" value="1"/>
</dbReference>
<dbReference type="SUPFAM" id="SSF54928">
    <property type="entry name" value="RNA-binding domain, RBD"/>
    <property type="match status" value="1"/>
</dbReference>
<dbReference type="OrthoDB" id="308383at2759"/>
<keyword evidence="11" id="KW-0539">Nucleus</keyword>
<evidence type="ECO:0000256" key="15">
    <source>
        <dbReference type="ARBA" id="ARBA00049129"/>
    </source>
</evidence>
<feature type="region of interest" description="Disordered" evidence="17">
    <location>
        <begin position="574"/>
        <end position="598"/>
    </location>
</feature>
<keyword evidence="10" id="KW-0804">Transcription</keyword>
<dbReference type="SMART" id="SM00360">
    <property type="entry name" value="RRM"/>
    <property type="match status" value="2"/>
</dbReference>
<dbReference type="CDD" id="cd19169">
    <property type="entry name" value="SET_SETD1"/>
    <property type="match status" value="1"/>
</dbReference>
<feature type="domain" description="RRM" evidence="18">
    <location>
        <begin position="158"/>
        <end position="240"/>
    </location>
</feature>
<evidence type="ECO:0000256" key="10">
    <source>
        <dbReference type="ARBA" id="ARBA00023163"/>
    </source>
</evidence>
<evidence type="ECO:0000256" key="12">
    <source>
        <dbReference type="ARBA" id="ARBA00030093"/>
    </source>
</evidence>
<keyword evidence="5" id="KW-0808">Transferase</keyword>
<comment type="catalytic activity">
    <reaction evidence="14">
        <text>N(6)-methyl-L-lysyl(4)-[histone H3] + S-adenosyl-L-methionine = N(6),N(6)-dimethyl-L-lysyl(4)-[histone H3] + S-adenosyl-L-homocysteine + H(+)</text>
        <dbReference type="Rhea" id="RHEA:60268"/>
        <dbReference type="Rhea" id="RHEA-COMP:15540"/>
        <dbReference type="Rhea" id="RHEA-COMP:15543"/>
        <dbReference type="ChEBI" id="CHEBI:15378"/>
        <dbReference type="ChEBI" id="CHEBI:57856"/>
        <dbReference type="ChEBI" id="CHEBI:59789"/>
        <dbReference type="ChEBI" id="CHEBI:61929"/>
        <dbReference type="ChEBI" id="CHEBI:61976"/>
    </reaction>
</comment>
<keyword evidence="4" id="KW-0489">Methyltransferase</keyword>
<accession>A0A261Y6B3</accession>
<evidence type="ECO:0000256" key="4">
    <source>
        <dbReference type="ARBA" id="ARBA00022603"/>
    </source>
</evidence>
<dbReference type="InterPro" id="IPR037841">
    <property type="entry name" value="SET_SETD1A/B"/>
</dbReference>
<evidence type="ECO:0000259" key="19">
    <source>
        <dbReference type="PROSITE" id="PS50280"/>
    </source>
</evidence>
<evidence type="ECO:0000256" key="17">
    <source>
        <dbReference type="SAM" id="MobiDB-lite"/>
    </source>
</evidence>
<dbReference type="PANTHER" id="PTHR45814">
    <property type="entry name" value="HISTONE-LYSINE N-METHYLTRANSFERASE SETD1"/>
    <property type="match status" value="1"/>
</dbReference>
<feature type="compositionally biased region" description="Basic and acidic residues" evidence="17">
    <location>
        <begin position="1030"/>
        <end position="1055"/>
    </location>
</feature>
<dbReference type="PROSITE" id="PS50280">
    <property type="entry name" value="SET"/>
    <property type="match status" value="1"/>
</dbReference>
<keyword evidence="7" id="KW-0156">Chromatin regulator</keyword>
<dbReference type="EC" id="2.1.1.354" evidence="2"/>
<evidence type="ECO:0000256" key="2">
    <source>
        <dbReference type="ARBA" id="ARBA00012182"/>
    </source>
</evidence>
<evidence type="ECO:0000256" key="13">
    <source>
        <dbReference type="ARBA" id="ARBA00047571"/>
    </source>
</evidence>
<feature type="region of interest" description="Disordered" evidence="17">
    <location>
        <begin position="676"/>
        <end position="714"/>
    </location>
</feature>
<dbReference type="InterPro" id="IPR046341">
    <property type="entry name" value="SET_dom_sf"/>
</dbReference>
<dbReference type="Pfam" id="PF00856">
    <property type="entry name" value="SET"/>
    <property type="match status" value="1"/>
</dbReference>
<evidence type="ECO:0000256" key="16">
    <source>
        <dbReference type="PROSITE-ProRule" id="PRU00176"/>
    </source>
</evidence>
<feature type="compositionally biased region" description="Polar residues" evidence="17">
    <location>
        <begin position="1074"/>
        <end position="1084"/>
    </location>
</feature>
<keyword evidence="9" id="KW-0805">Transcription regulation</keyword>
<evidence type="ECO:0000313" key="21">
    <source>
        <dbReference type="EMBL" id="OZJ06142.1"/>
    </source>
</evidence>
<dbReference type="Pfam" id="PF00076">
    <property type="entry name" value="RRM_1"/>
    <property type="match status" value="1"/>
</dbReference>
<keyword evidence="6" id="KW-0949">S-adenosyl-L-methionine</keyword>
<dbReference type="GO" id="GO:0140999">
    <property type="term" value="F:histone H3K4 trimethyltransferase activity"/>
    <property type="evidence" value="ECO:0007669"/>
    <property type="project" value="UniProtKB-EC"/>
</dbReference>
<dbReference type="GO" id="GO:0032259">
    <property type="term" value="P:methylation"/>
    <property type="evidence" value="ECO:0007669"/>
    <property type="project" value="UniProtKB-KW"/>
</dbReference>
<evidence type="ECO:0000256" key="5">
    <source>
        <dbReference type="ARBA" id="ARBA00022679"/>
    </source>
</evidence>
<feature type="compositionally biased region" description="Basic and acidic residues" evidence="17">
    <location>
        <begin position="911"/>
        <end position="942"/>
    </location>
</feature>
<dbReference type="InterPro" id="IPR012677">
    <property type="entry name" value="Nucleotide-bd_a/b_plait_sf"/>
</dbReference>
<dbReference type="InterPro" id="IPR017111">
    <property type="entry name" value="Set1_fungi"/>
</dbReference>
<evidence type="ECO:0000256" key="14">
    <source>
        <dbReference type="ARBA" id="ARBA00047583"/>
    </source>
</evidence>
<dbReference type="SMART" id="SM00508">
    <property type="entry name" value="PostSET"/>
    <property type="match status" value="1"/>
</dbReference>
<feature type="region of interest" description="Disordered" evidence="17">
    <location>
        <begin position="779"/>
        <end position="1085"/>
    </location>
</feature>
<evidence type="ECO:0000256" key="8">
    <source>
        <dbReference type="ARBA" id="ARBA00022884"/>
    </source>
</evidence>
<organism evidence="21 22">
    <name type="scientific">Bifiguratus adelaidae</name>
    <dbReference type="NCBI Taxonomy" id="1938954"/>
    <lineage>
        <taxon>Eukaryota</taxon>
        <taxon>Fungi</taxon>
        <taxon>Fungi incertae sedis</taxon>
        <taxon>Mucoromycota</taxon>
        <taxon>Mucoromycotina</taxon>
        <taxon>Endogonomycetes</taxon>
        <taxon>Endogonales</taxon>
        <taxon>Endogonales incertae sedis</taxon>
        <taxon>Bifiguratus</taxon>
    </lineage>
</organism>
<name>A0A261Y6B3_9FUNG</name>
<dbReference type="SMART" id="SM00317">
    <property type="entry name" value="SET"/>
    <property type="match status" value="1"/>
</dbReference>
<feature type="domain" description="SET" evidence="19">
    <location>
        <begin position="1212"/>
        <end position="1329"/>
    </location>
</feature>
<feature type="compositionally biased region" description="Polar residues" evidence="17">
    <location>
        <begin position="703"/>
        <end position="714"/>
    </location>
</feature>
<sequence>MKSKVFQVQEATLVQSQLWVVKFVTSHKFHGVDRSSRSCTWAVQDRSHFGFAAVRVELEKSIITLQQAKDAAKRSAKRDYKVVYDPELDNNSSKKGGVVYRFEGVGKAGELAAKPRDPRRDLPTYGRHVSKGRQGWVESLLRVQFQYDTNSRGPPPPLAIFLSQLGPLTTVDQLTTFFSLYGPIESVHIEKDPDTGGSLGLGRIVFGGDNAFEAARVAAEKGKERRLGNGVYVRVELDDDGTKLEAAVQALGKQRITTDTQTKRPAISGQGDGTGASTNRSNHLPLVSPKQEDYEEGEIGVMRNGTKRTQEHMKPHHFYQDDNSLEHYGRPAPEAFRHIAPNANGTNATDDLHRRAIDLTRGVSQGLEAEVDLGIEALQGAIAGTRMITCIGVIWIEGIGGASLAWIIRTMVTGVMSGHTTNLTGIGRRIIHHLTTGHPMGHAALSVHHTVTTISSHLVLPTEDHRLIIVTINAIRLVLIFLMKVIDLRGILGKLEQKFAPFSSLDIYHDAEEWFVVFPTRQYAHAARAKLDGTSLMGYALHLKESVTISSPPPPTAGDPLSISDRRSGVLKGEAGVKPELGKKPSNSPSLFSKPDPNIIQKQTEGTELSTTKSDAIPLGKSTPKNLLNSYRYRSMEGKELLKHTKEILMAELSEVFLKDVKARVITPCIQDFLNPSTHPRRMTQETSNEPVTAEPSELKKTPSIQTTDQESGTANLALKTEDAGSGDGMDVDASVVTAKPTVNGDHETNALSKGDTEIHTRLQSIDDATEDILSAIRKLPKFKRRNQSSNRDTTDGAKSKAHRRRKSDKRDLQESIDREREHLEHKLGRGSISPRQQVSSPEPGEVPSFPAKSVTGDVNASVVTESEPKSIPNSEAPGSESLRETSRTQLRKKQQTRLRDYLSESDDQDENHSDFLRELHLQDERAFESDSESTPRRRWDNDDGFLVNDDVESVVSSSRSPSPSPPLKKVPSKTKSQPSRKKRRHDKDSDKVVIAQRDIDFTSSESETELSSIKAVGEKRKANGLSITESDRVKRAKSEDSEGDRQRYEKERSVESQVTVGSREDAREDDLESISSGMDTPSDCSMDDWAEFEPVSDAEDADFLRKAIAIRQRDLGQHAPYRLEVDDALFTAPTECARSRGYYVIPDEVKATYLPKNKSVFDTTPVVSGQITSRTNRVNNRRLLVDIDNQKKSMANDSDLLKFSQLKNRKKQLKFAKSPIHDWGLFAQEHIDAHDMVIEYVGEVIRQQVADLREKKYERSGIGSSYLFRVDDDTVIDATKKGNVARFINHCCTPNCSAKIITVDKQKKIVIYANRDIEKDEEITYDYKFPIEADKIPCLCGSSGCRGTLN</sequence>
<comment type="caution">
    <text evidence="21">The sequence shown here is derived from an EMBL/GenBank/DDBJ whole genome shotgun (WGS) entry which is preliminary data.</text>
</comment>
<evidence type="ECO:0000256" key="9">
    <source>
        <dbReference type="ARBA" id="ARBA00023015"/>
    </source>
</evidence>
<dbReference type="SMART" id="SM01291">
    <property type="entry name" value="N-SET"/>
    <property type="match status" value="1"/>
</dbReference>
<evidence type="ECO:0000256" key="6">
    <source>
        <dbReference type="ARBA" id="ARBA00022691"/>
    </source>
</evidence>
<dbReference type="PIRSF" id="PIRSF037104">
    <property type="entry name" value="Histone_H3-K4_mtfrase_Set1_fun"/>
    <property type="match status" value="1"/>
</dbReference>
<dbReference type="PANTHER" id="PTHR45814:SF2">
    <property type="entry name" value="HISTONE-LYSINE N-METHYLTRANSFERASE SETD1"/>
    <property type="match status" value="1"/>
</dbReference>
<dbReference type="InterPro" id="IPR000504">
    <property type="entry name" value="RRM_dom"/>
</dbReference>
<dbReference type="FunFam" id="2.170.270.10:FF:000010">
    <property type="entry name" value="Histone-lysine N-methyltransferase"/>
    <property type="match status" value="1"/>
</dbReference>
<dbReference type="GO" id="GO:0048188">
    <property type="term" value="C:Set1C/COMPASS complex"/>
    <property type="evidence" value="ECO:0007669"/>
    <property type="project" value="InterPro"/>
</dbReference>
<dbReference type="InterPro" id="IPR001214">
    <property type="entry name" value="SET_dom"/>
</dbReference>
<dbReference type="PROSITE" id="PS50102">
    <property type="entry name" value="RRM"/>
    <property type="match status" value="1"/>
</dbReference>
<dbReference type="PROSITE" id="PS50868">
    <property type="entry name" value="POST_SET"/>
    <property type="match status" value="1"/>
</dbReference>
<feature type="region of interest" description="Disordered" evidence="17">
    <location>
        <begin position="255"/>
        <end position="297"/>
    </location>
</feature>
<evidence type="ECO:0000256" key="7">
    <source>
        <dbReference type="ARBA" id="ARBA00022853"/>
    </source>
</evidence>
<dbReference type="Proteomes" id="UP000242875">
    <property type="component" value="Unassembled WGS sequence"/>
</dbReference>
<evidence type="ECO:0000256" key="3">
    <source>
        <dbReference type="ARBA" id="ARBA00015839"/>
    </source>
</evidence>
<keyword evidence="8 16" id="KW-0694">RNA-binding</keyword>
<comment type="catalytic activity">
    <reaction evidence="13">
        <text>L-lysyl(4)-[histone H3] + 3 S-adenosyl-L-methionine = N(6),N(6),N(6)-trimethyl-L-lysyl(4)-[histone H3] + 3 S-adenosyl-L-homocysteine + 3 H(+)</text>
        <dbReference type="Rhea" id="RHEA:60260"/>
        <dbReference type="Rhea" id="RHEA-COMP:15537"/>
        <dbReference type="Rhea" id="RHEA-COMP:15547"/>
        <dbReference type="ChEBI" id="CHEBI:15378"/>
        <dbReference type="ChEBI" id="CHEBI:29969"/>
        <dbReference type="ChEBI" id="CHEBI:57856"/>
        <dbReference type="ChEBI" id="CHEBI:59789"/>
        <dbReference type="ChEBI" id="CHEBI:61961"/>
        <dbReference type="EC" id="2.1.1.354"/>
    </reaction>
</comment>
<evidence type="ECO:0000259" key="18">
    <source>
        <dbReference type="PROSITE" id="PS50102"/>
    </source>
</evidence>
<keyword evidence="22" id="KW-1185">Reference proteome</keyword>
<comment type="catalytic activity">
    <reaction evidence="15">
        <text>N(6),N(6)-dimethyl-L-lysyl(4)-[histone H3] + S-adenosyl-L-methionine = N(6),N(6),N(6)-trimethyl-L-lysyl(4)-[histone H3] + S-adenosyl-L-homocysteine + H(+)</text>
        <dbReference type="Rhea" id="RHEA:60272"/>
        <dbReference type="Rhea" id="RHEA-COMP:15537"/>
        <dbReference type="Rhea" id="RHEA-COMP:15540"/>
        <dbReference type="ChEBI" id="CHEBI:15378"/>
        <dbReference type="ChEBI" id="CHEBI:57856"/>
        <dbReference type="ChEBI" id="CHEBI:59789"/>
        <dbReference type="ChEBI" id="CHEBI:61961"/>
        <dbReference type="ChEBI" id="CHEBI:61976"/>
    </reaction>
</comment>
<feature type="compositionally biased region" description="Basic and acidic residues" evidence="17">
    <location>
        <begin position="809"/>
        <end position="828"/>
    </location>
</feature>
<dbReference type="InterPro" id="IPR003616">
    <property type="entry name" value="Post-SET_dom"/>
</dbReference>
<protein>
    <recommendedName>
        <fullName evidence="3">Histone-lysine N-methyltransferase, H3 lysine-4 specific</fullName>
        <ecNumber evidence="2">2.1.1.354</ecNumber>
    </recommendedName>
    <alternativeName>
        <fullName evidence="12">SET domain-containing protein 1</fullName>
    </alternativeName>
</protein>
<comment type="subcellular location">
    <subcellularLocation>
        <location evidence="1">Nucleus</location>
    </subcellularLocation>
</comment>
<reference evidence="21 22" key="1">
    <citation type="journal article" date="2017" name="Mycologia">
        <title>Bifiguratus adelaidae, gen. et sp. nov., a new member of Mucoromycotina in endophytic and soil-dwelling habitats.</title>
        <authorList>
            <person name="Torres-Cruz T.J."/>
            <person name="Billingsley Tobias T.L."/>
            <person name="Almatruk M."/>
            <person name="Hesse C."/>
            <person name="Kuske C.R."/>
            <person name="Desiro A."/>
            <person name="Benucci G.M."/>
            <person name="Bonito G."/>
            <person name="Stajich J.E."/>
            <person name="Dunlap C."/>
            <person name="Arnold A.E."/>
            <person name="Porras-Alfaro A."/>
        </authorList>
    </citation>
    <scope>NUCLEOTIDE SEQUENCE [LARGE SCALE GENOMIC DNA]</scope>
    <source>
        <strain evidence="21 22">AZ0501</strain>
    </source>
</reference>
<feature type="compositionally biased region" description="Low complexity" evidence="17">
    <location>
        <begin position="1003"/>
        <end position="1013"/>
    </location>
</feature>
<gene>
    <name evidence="21" type="ORF">BZG36_00965</name>
</gene>
<feature type="domain" description="Post-SET" evidence="20">
    <location>
        <begin position="1335"/>
        <end position="1351"/>
    </location>
</feature>
<dbReference type="InterPro" id="IPR024657">
    <property type="entry name" value="COMPASS_Set1_N-SET"/>
</dbReference>
<dbReference type="CDD" id="cd00590">
    <property type="entry name" value="RRM_SF"/>
    <property type="match status" value="1"/>
</dbReference>
<evidence type="ECO:0000313" key="22">
    <source>
        <dbReference type="Proteomes" id="UP000242875"/>
    </source>
</evidence>
<dbReference type="SUPFAM" id="SSF82199">
    <property type="entry name" value="SET domain"/>
    <property type="match status" value="1"/>
</dbReference>
<dbReference type="EMBL" id="MVBO01000006">
    <property type="protein sequence ID" value="OZJ06142.1"/>
    <property type="molecule type" value="Genomic_DNA"/>
</dbReference>
<dbReference type="Gene3D" id="3.30.70.330">
    <property type="match status" value="1"/>
</dbReference>
<evidence type="ECO:0000259" key="20">
    <source>
        <dbReference type="PROSITE" id="PS50868"/>
    </source>
</evidence>
<proteinExistence type="predicted"/>
<dbReference type="InterPro" id="IPR044570">
    <property type="entry name" value="Set1-like"/>
</dbReference>
<evidence type="ECO:0000256" key="11">
    <source>
        <dbReference type="ARBA" id="ARBA00023242"/>
    </source>
</evidence>